<name>A0AAW2KWH0_9LAMI</name>
<dbReference type="SUPFAM" id="SSF56112">
    <property type="entry name" value="Protein kinase-like (PK-like)"/>
    <property type="match status" value="1"/>
</dbReference>
<evidence type="ECO:0000256" key="2">
    <source>
        <dbReference type="ARBA" id="ARBA00022840"/>
    </source>
</evidence>
<protein>
    <submittedName>
        <fullName evidence="4">Receptor-like protein kinase</fullName>
    </submittedName>
</protein>
<dbReference type="PANTHER" id="PTHR27001:SF931">
    <property type="entry name" value="OS11G0664100 PROTEIN"/>
    <property type="match status" value="1"/>
</dbReference>
<dbReference type="Gene3D" id="1.10.510.10">
    <property type="entry name" value="Transferase(Phosphotransferase) domain 1"/>
    <property type="match status" value="1"/>
</dbReference>
<dbReference type="GO" id="GO:0004672">
    <property type="term" value="F:protein kinase activity"/>
    <property type="evidence" value="ECO:0007669"/>
    <property type="project" value="InterPro"/>
</dbReference>
<dbReference type="InterPro" id="IPR000719">
    <property type="entry name" value="Prot_kinase_dom"/>
</dbReference>
<dbReference type="EMBL" id="JACGWM010000225">
    <property type="protein sequence ID" value="KAL0310300.1"/>
    <property type="molecule type" value="Genomic_DNA"/>
</dbReference>
<dbReference type="PROSITE" id="PS50011">
    <property type="entry name" value="PROTEIN_KINASE_DOM"/>
    <property type="match status" value="1"/>
</dbReference>
<keyword evidence="4" id="KW-0418">Kinase</keyword>
<evidence type="ECO:0000256" key="1">
    <source>
        <dbReference type="ARBA" id="ARBA00022741"/>
    </source>
</evidence>
<dbReference type="InterPro" id="IPR001245">
    <property type="entry name" value="Ser-Thr/Tyr_kinase_cat_dom"/>
</dbReference>
<evidence type="ECO:0000259" key="3">
    <source>
        <dbReference type="PROSITE" id="PS50011"/>
    </source>
</evidence>
<keyword evidence="4" id="KW-0808">Transferase</keyword>
<gene>
    <name evidence="4" type="ORF">Scaly_2940800</name>
</gene>
<keyword evidence="2" id="KW-0067">ATP-binding</keyword>
<proteinExistence type="predicted"/>
<dbReference type="Gene3D" id="3.30.200.20">
    <property type="entry name" value="Phosphorylase Kinase, domain 1"/>
    <property type="match status" value="1"/>
</dbReference>
<feature type="domain" description="Protein kinase" evidence="3">
    <location>
        <begin position="21"/>
        <end position="300"/>
    </location>
</feature>
<sequence length="326" mass="37786">MDRQFWSGIDYEFLEEITNCFVEENYIGRFRFGKIYHGIYDKTIRPLIRPLTVKIWDKSMSTNDMTLMREVIFLRNELVKCQPGVIQLLGYVCDGEHLALVYDFKTATTLCSQLHQDEFNWLRRIKVALCIARTVKFFHSQNPPFGPFVIHNIGANHILLDEDYVPKLFDFSLMTGGELFPKKLHEETEAPCQKSGEKDDIFAFGLLLSLTSKKIISEKEAMGSLMPHVSKWNLSEMESVDSLIGNKRVRLSLVHGSFEAESYFYATDGEEILRVGMQCLHPSPAERPSMKQIVRRLQRLQIVHDHGDLVVVKSKDRPKYRSKYQL</sequence>
<dbReference type="GO" id="GO:0005524">
    <property type="term" value="F:ATP binding"/>
    <property type="evidence" value="ECO:0007669"/>
    <property type="project" value="UniProtKB-KW"/>
</dbReference>
<keyword evidence="4" id="KW-0675">Receptor</keyword>
<comment type="caution">
    <text evidence="4">The sequence shown here is derived from an EMBL/GenBank/DDBJ whole genome shotgun (WGS) entry which is preliminary data.</text>
</comment>
<dbReference type="PANTHER" id="PTHR27001">
    <property type="entry name" value="OS01G0253100 PROTEIN"/>
    <property type="match status" value="1"/>
</dbReference>
<reference evidence="4" key="2">
    <citation type="journal article" date="2024" name="Plant">
        <title>Genomic evolution and insights into agronomic trait innovations of Sesamum species.</title>
        <authorList>
            <person name="Miao H."/>
            <person name="Wang L."/>
            <person name="Qu L."/>
            <person name="Liu H."/>
            <person name="Sun Y."/>
            <person name="Le M."/>
            <person name="Wang Q."/>
            <person name="Wei S."/>
            <person name="Zheng Y."/>
            <person name="Lin W."/>
            <person name="Duan Y."/>
            <person name="Cao H."/>
            <person name="Xiong S."/>
            <person name="Wang X."/>
            <person name="Wei L."/>
            <person name="Li C."/>
            <person name="Ma Q."/>
            <person name="Ju M."/>
            <person name="Zhao R."/>
            <person name="Li G."/>
            <person name="Mu C."/>
            <person name="Tian Q."/>
            <person name="Mei H."/>
            <person name="Zhang T."/>
            <person name="Gao T."/>
            <person name="Zhang H."/>
        </authorList>
    </citation>
    <scope>NUCLEOTIDE SEQUENCE</scope>
    <source>
        <strain evidence="4">KEN8</strain>
    </source>
</reference>
<dbReference type="GO" id="GO:0005886">
    <property type="term" value="C:plasma membrane"/>
    <property type="evidence" value="ECO:0007669"/>
    <property type="project" value="TreeGrafter"/>
</dbReference>
<dbReference type="Pfam" id="PF07714">
    <property type="entry name" value="PK_Tyr_Ser-Thr"/>
    <property type="match status" value="1"/>
</dbReference>
<dbReference type="AlphaFoldDB" id="A0AAW2KWH0"/>
<organism evidence="4">
    <name type="scientific">Sesamum calycinum</name>
    <dbReference type="NCBI Taxonomy" id="2727403"/>
    <lineage>
        <taxon>Eukaryota</taxon>
        <taxon>Viridiplantae</taxon>
        <taxon>Streptophyta</taxon>
        <taxon>Embryophyta</taxon>
        <taxon>Tracheophyta</taxon>
        <taxon>Spermatophyta</taxon>
        <taxon>Magnoliopsida</taxon>
        <taxon>eudicotyledons</taxon>
        <taxon>Gunneridae</taxon>
        <taxon>Pentapetalae</taxon>
        <taxon>asterids</taxon>
        <taxon>lamiids</taxon>
        <taxon>Lamiales</taxon>
        <taxon>Pedaliaceae</taxon>
        <taxon>Sesamum</taxon>
    </lineage>
</organism>
<accession>A0AAW2KWH0</accession>
<dbReference type="InterPro" id="IPR011009">
    <property type="entry name" value="Kinase-like_dom_sf"/>
</dbReference>
<evidence type="ECO:0000313" key="4">
    <source>
        <dbReference type="EMBL" id="KAL0310300.1"/>
    </source>
</evidence>
<reference evidence="4" key="1">
    <citation type="submission" date="2020-06" db="EMBL/GenBank/DDBJ databases">
        <authorList>
            <person name="Li T."/>
            <person name="Hu X."/>
            <person name="Zhang T."/>
            <person name="Song X."/>
            <person name="Zhang H."/>
            <person name="Dai N."/>
            <person name="Sheng W."/>
            <person name="Hou X."/>
            <person name="Wei L."/>
        </authorList>
    </citation>
    <scope>NUCLEOTIDE SEQUENCE</scope>
    <source>
        <strain evidence="4">KEN8</strain>
        <tissue evidence="4">Leaf</tissue>
    </source>
</reference>
<keyword evidence="1" id="KW-0547">Nucleotide-binding</keyword>